<feature type="transmembrane region" description="Helical" evidence="2">
    <location>
        <begin position="97"/>
        <end position="115"/>
    </location>
</feature>
<keyword evidence="4" id="KW-1185">Reference proteome</keyword>
<dbReference type="OrthoDB" id="9846749at2"/>
<proteinExistence type="predicted"/>
<keyword evidence="2" id="KW-1133">Transmembrane helix</keyword>
<evidence type="ECO:0000256" key="2">
    <source>
        <dbReference type="SAM" id="Phobius"/>
    </source>
</evidence>
<feature type="region of interest" description="Disordered" evidence="1">
    <location>
        <begin position="118"/>
        <end position="138"/>
    </location>
</feature>
<dbReference type="Proteomes" id="UP000288929">
    <property type="component" value="Chromosome"/>
</dbReference>
<feature type="region of interest" description="Disordered" evidence="1">
    <location>
        <begin position="71"/>
        <end position="91"/>
    </location>
</feature>
<gene>
    <name evidence="3" type="ORF">CPELA_04705</name>
</gene>
<protein>
    <submittedName>
        <fullName evidence="3">Uncharacterized protein</fullName>
    </submittedName>
</protein>
<sequence>MTLTVSRNHGNLSGHNDHLGSRVTQPAQVWDIPAVDPRRARNSAAHIRTLTPVAHEGVRAQIARTDSLYTASPSIDGGSIQRAGLQPSRGKESAKKFFMGSLLGVVMVLSVLGAAQGEEDTAPKDAQQVVASLNGDSR</sequence>
<keyword evidence="2" id="KW-0472">Membrane</keyword>
<feature type="compositionally biased region" description="Polar residues" evidence="1">
    <location>
        <begin position="1"/>
        <end position="14"/>
    </location>
</feature>
<reference evidence="3 4" key="1">
    <citation type="submission" date="2019-01" db="EMBL/GenBank/DDBJ databases">
        <authorList>
            <person name="Ruckert C."/>
            <person name="Busche T."/>
            <person name="Kalinowski J."/>
        </authorList>
    </citation>
    <scope>NUCLEOTIDE SEQUENCE [LARGE SCALE GENOMIC DNA]</scope>
    <source>
        <strain evidence="3 4">136/3</strain>
    </source>
</reference>
<accession>A0A410W8D0</accession>
<organism evidence="3 4">
    <name type="scientific">Corynebacterium pelargi</name>
    <dbReference type="NCBI Taxonomy" id="1471400"/>
    <lineage>
        <taxon>Bacteria</taxon>
        <taxon>Bacillati</taxon>
        <taxon>Actinomycetota</taxon>
        <taxon>Actinomycetes</taxon>
        <taxon>Mycobacteriales</taxon>
        <taxon>Corynebacteriaceae</taxon>
        <taxon>Corynebacterium</taxon>
    </lineage>
</organism>
<dbReference type="EMBL" id="CP035299">
    <property type="protein sequence ID" value="QAU52220.1"/>
    <property type="molecule type" value="Genomic_DNA"/>
</dbReference>
<evidence type="ECO:0000313" key="3">
    <source>
        <dbReference type="EMBL" id="QAU52220.1"/>
    </source>
</evidence>
<dbReference type="KEGG" id="cpeg:CPELA_04705"/>
<evidence type="ECO:0000256" key="1">
    <source>
        <dbReference type="SAM" id="MobiDB-lite"/>
    </source>
</evidence>
<feature type="region of interest" description="Disordered" evidence="1">
    <location>
        <begin position="1"/>
        <end position="23"/>
    </location>
</feature>
<name>A0A410W8D0_9CORY</name>
<feature type="compositionally biased region" description="Polar residues" evidence="1">
    <location>
        <begin position="129"/>
        <end position="138"/>
    </location>
</feature>
<evidence type="ECO:0000313" key="4">
    <source>
        <dbReference type="Proteomes" id="UP000288929"/>
    </source>
</evidence>
<dbReference type="RefSeq" id="WP_128889698.1">
    <property type="nucleotide sequence ID" value="NZ_BMCX01000001.1"/>
</dbReference>
<keyword evidence="2" id="KW-0812">Transmembrane</keyword>
<dbReference type="AlphaFoldDB" id="A0A410W8D0"/>